<reference evidence="2" key="1">
    <citation type="journal article" date="2019" name="Int. J. Syst. Evol. Microbiol.">
        <title>The Global Catalogue of Microorganisms (GCM) 10K type strain sequencing project: providing services to taxonomists for standard genome sequencing and annotation.</title>
        <authorList>
            <consortium name="The Broad Institute Genomics Platform"/>
            <consortium name="The Broad Institute Genome Sequencing Center for Infectious Disease"/>
            <person name="Wu L."/>
            <person name="Ma J."/>
        </authorList>
    </citation>
    <scope>NUCLEOTIDE SEQUENCE [LARGE SCALE GENOMIC DNA]</scope>
    <source>
        <strain evidence="2">CCM 8702</strain>
    </source>
</reference>
<comment type="caution">
    <text evidence="1">The sequence shown here is derived from an EMBL/GenBank/DDBJ whole genome shotgun (WGS) entry which is preliminary data.</text>
</comment>
<evidence type="ECO:0000313" key="2">
    <source>
        <dbReference type="Proteomes" id="UP000605427"/>
    </source>
</evidence>
<protein>
    <submittedName>
        <fullName evidence="1">Uncharacterized protein</fullName>
    </submittedName>
</protein>
<gene>
    <name evidence="1" type="ORF">GCM10007362_22310</name>
</gene>
<proteinExistence type="predicted"/>
<evidence type="ECO:0000313" key="1">
    <source>
        <dbReference type="EMBL" id="GGH77884.1"/>
    </source>
</evidence>
<keyword evidence="2" id="KW-1185">Reference proteome</keyword>
<dbReference type="Proteomes" id="UP000605427">
    <property type="component" value="Unassembled WGS sequence"/>
</dbReference>
<sequence length="58" mass="6669">MKIFIGTKKSAFLGRFESIDSIEKAQRSWKREDGEKNSVQDAFELGKLQLKTSIDFSK</sequence>
<accession>A0ABQ1ZV26</accession>
<organism evidence="1 2">
    <name type="scientific">Saccharibacillus endophyticus</name>
    <dbReference type="NCBI Taxonomy" id="2060666"/>
    <lineage>
        <taxon>Bacteria</taxon>
        <taxon>Bacillati</taxon>
        <taxon>Bacillota</taxon>
        <taxon>Bacilli</taxon>
        <taxon>Bacillales</taxon>
        <taxon>Paenibacillaceae</taxon>
        <taxon>Saccharibacillus</taxon>
    </lineage>
</organism>
<name>A0ABQ1ZV26_9BACL</name>
<dbReference type="EMBL" id="BMDD01000002">
    <property type="protein sequence ID" value="GGH77884.1"/>
    <property type="molecule type" value="Genomic_DNA"/>
</dbReference>